<name>A0A2S4HL78_9GAMM</name>
<accession>A0A2S4HL78</accession>
<evidence type="ECO:0000313" key="2">
    <source>
        <dbReference type="Proteomes" id="UP000237222"/>
    </source>
</evidence>
<dbReference type="RefSeq" id="WP_103682511.1">
    <property type="nucleotide sequence ID" value="NZ_PQGG01000002.1"/>
</dbReference>
<evidence type="ECO:0008006" key="3">
    <source>
        <dbReference type="Google" id="ProtNLM"/>
    </source>
</evidence>
<protein>
    <recommendedName>
        <fullName evidence="3">Transglutaminase-like domain-containing protein</fullName>
    </recommendedName>
</protein>
<dbReference type="Gene3D" id="3.10.620.30">
    <property type="match status" value="1"/>
</dbReference>
<evidence type="ECO:0000313" key="1">
    <source>
        <dbReference type="EMBL" id="POP54708.1"/>
    </source>
</evidence>
<gene>
    <name evidence="1" type="ORF">C0068_00385</name>
</gene>
<sequence length="133" mass="15179">MSALKNELQYIHHTVSKHFVQANDEGESWDMPPEGYNGRQWLRDDCDGFCLACRVLLRERGIPSRLVYCELGRSGHLVVEVQGWILDLRQSGVVANTLLPNYRWLRISGYEAGEPWREIVNSGTTLQVAALNH</sequence>
<reference evidence="1" key="1">
    <citation type="submission" date="2018-01" db="EMBL/GenBank/DDBJ databases">
        <authorList>
            <person name="Yu X.-D."/>
        </authorList>
    </citation>
    <scope>NUCLEOTIDE SEQUENCE</scope>
    <source>
        <strain evidence="1">ZX-21</strain>
    </source>
</reference>
<organism evidence="1 2">
    <name type="scientific">Zhongshania marina</name>
    <dbReference type="NCBI Taxonomy" id="2304603"/>
    <lineage>
        <taxon>Bacteria</taxon>
        <taxon>Pseudomonadati</taxon>
        <taxon>Pseudomonadota</taxon>
        <taxon>Gammaproteobacteria</taxon>
        <taxon>Cellvibrionales</taxon>
        <taxon>Spongiibacteraceae</taxon>
        <taxon>Zhongshania</taxon>
    </lineage>
</organism>
<dbReference type="EMBL" id="PQGG01000002">
    <property type="protein sequence ID" value="POP54708.1"/>
    <property type="molecule type" value="Genomic_DNA"/>
</dbReference>
<dbReference type="Proteomes" id="UP000237222">
    <property type="component" value="Unassembled WGS sequence"/>
</dbReference>
<proteinExistence type="predicted"/>
<dbReference type="AlphaFoldDB" id="A0A2S4HL78"/>
<comment type="caution">
    <text evidence="1">The sequence shown here is derived from an EMBL/GenBank/DDBJ whole genome shotgun (WGS) entry which is preliminary data.</text>
</comment>
<dbReference type="OrthoDB" id="5738514at2"/>